<comment type="subcellular location">
    <subcellularLocation>
        <location evidence="1">Membrane</location>
        <topology evidence="1">Multi-pass membrane protein</topology>
    </subcellularLocation>
</comment>
<sequence>MPSGSSVTLVRRATALAYAVAAAGTIVGAATHRPVVQTVCKPLLMPILAVRSGAHRSPLLAAGLSAATLGDVAMIDPDDDRRFTLGASSFAVMQGCWSVLLYRNGSRARPRHALLRAAGWAGGAVLATRRAPTIAPVSTAYGVALGAMSVLGADGDTRAVVGSTLFTVSDGMVLVRRTTADARLRDVLEVAVLATYIGAQYALVDSLT</sequence>
<dbReference type="Pfam" id="PF07947">
    <property type="entry name" value="YhhN"/>
    <property type="match status" value="1"/>
</dbReference>
<reference evidence="6 7" key="1">
    <citation type="submission" date="2021-01" db="EMBL/GenBank/DDBJ databases">
        <title>Genomics of switchgrass bacterial isolates.</title>
        <authorList>
            <person name="Shade A."/>
        </authorList>
    </citation>
    <scope>NUCLEOTIDE SEQUENCE [LARGE SCALE GENOMIC DNA]</scope>
    <source>
        <strain evidence="6 7">PvP111</strain>
    </source>
</reference>
<evidence type="ECO:0000256" key="2">
    <source>
        <dbReference type="ARBA" id="ARBA00007375"/>
    </source>
</evidence>
<evidence type="ECO:0000313" key="6">
    <source>
        <dbReference type="EMBL" id="MBM7417144.1"/>
    </source>
</evidence>
<dbReference type="Proteomes" id="UP000703038">
    <property type="component" value="Unassembled WGS sequence"/>
</dbReference>
<dbReference type="PANTHER" id="PTHR31885">
    <property type="entry name" value="GH04784P"/>
    <property type="match status" value="1"/>
</dbReference>
<keyword evidence="3" id="KW-0812">Transmembrane</keyword>
<accession>A0ABS2KYZ1</accession>
<protein>
    <submittedName>
        <fullName evidence="6">Membrane protein YhhN</fullName>
    </submittedName>
</protein>
<comment type="caution">
    <text evidence="6">The sequence shown here is derived from an EMBL/GenBank/DDBJ whole genome shotgun (WGS) entry which is preliminary data.</text>
</comment>
<organism evidence="6 7">
    <name type="scientific">Rhodococcoides corynebacterioides</name>
    <dbReference type="NCBI Taxonomy" id="53972"/>
    <lineage>
        <taxon>Bacteria</taxon>
        <taxon>Bacillati</taxon>
        <taxon>Actinomycetota</taxon>
        <taxon>Actinomycetes</taxon>
        <taxon>Mycobacteriales</taxon>
        <taxon>Nocardiaceae</taxon>
        <taxon>Rhodococcoides</taxon>
    </lineage>
</organism>
<evidence type="ECO:0000313" key="7">
    <source>
        <dbReference type="Proteomes" id="UP000703038"/>
    </source>
</evidence>
<evidence type="ECO:0000256" key="1">
    <source>
        <dbReference type="ARBA" id="ARBA00004141"/>
    </source>
</evidence>
<keyword evidence="4" id="KW-1133">Transmembrane helix</keyword>
<evidence type="ECO:0000256" key="4">
    <source>
        <dbReference type="ARBA" id="ARBA00022989"/>
    </source>
</evidence>
<proteinExistence type="inferred from homology"/>
<dbReference type="PANTHER" id="PTHR31885:SF6">
    <property type="entry name" value="GH04784P"/>
    <property type="match status" value="1"/>
</dbReference>
<dbReference type="InterPro" id="IPR012506">
    <property type="entry name" value="TMEM86B-like"/>
</dbReference>
<keyword evidence="7" id="KW-1185">Reference proteome</keyword>
<gene>
    <name evidence="6" type="ORF">JOE42_003877</name>
</gene>
<name>A0ABS2KYZ1_9NOCA</name>
<comment type="similarity">
    <text evidence="2">Belongs to the TMEM86 family.</text>
</comment>
<dbReference type="EMBL" id="JAFBBK010000001">
    <property type="protein sequence ID" value="MBM7417144.1"/>
    <property type="molecule type" value="Genomic_DNA"/>
</dbReference>
<dbReference type="RefSeq" id="WP_204869792.1">
    <property type="nucleotide sequence ID" value="NZ_JAFBBK010000001.1"/>
</dbReference>
<keyword evidence="5" id="KW-0472">Membrane</keyword>
<evidence type="ECO:0000256" key="3">
    <source>
        <dbReference type="ARBA" id="ARBA00022692"/>
    </source>
</evidence>
<evidence type="ECO:0000256" key="5">
    <source>
        <dbReference type="ARBA" id="ARBA00023136"/>
    </source>
</evidence>